<dbReference type="PANTHER" id="PTHR30373">
    <property type="entry name" value="UPF0603 PROTEIN YGCG"/>
    <property type="match status" value="1"/>
</dbReference>
<dbReference type="RefSeq" id="WP_160598632.1">
    <property type="nucleotide sequence ID" value="NZ_WTYS01000001.1"/>
</dbReference>
<evidence type="ECO:0000259" key="1">
    <source>
        <dbReference type="Pfam" id="PF04536"/>
    </source>
</evidence>
<dbReference type="EMBL" id="WTYS01000001">
    <property type="protein sequence ID" value="MXO57569.1"/>
    <property type="molecule type" value="Genomic_DNA"/>
</dbReference>
<evidence type="ECO:0000313" key="2">
    <source>
        <dbReference type="EMBL" id="MXO57569.1"/>
    </source>
</evidence>
<reference evidence="2 3" key="1">
    <citation type="submission" date="2019-12" db="EMBL/GenBank/DDBJ databases">
        <title>Genomic-based taxomic classification of the family Erythrobacteraceae.</title>
        <authorList>
            <person name="Xu L."/>
        </authorList>
    </citation>
    <scope>NUCLEOTIDE SEQUENCE [LARGE SCALE GENOMIC DNA]</scope>
    <source>
        <strain evidence="2 3">JCM 17802</strain>
    </source>
</reference>
<proteinExistence type="predicted"/>
<dbReference type="Gene3D" id="3.10.310.50">
    <property type="match status" value="1"/>
</dbReference>
<dbReference type="Proteomes" id="UP000468943">
    <property type="component" value="Unassembled WGS sequence"/>
</dbReference>
<feature type="domain" description="TPM" evidence="1">
    <location>
        <begin position="19"/>
        <end position="140"/>
    </location>
</feature>
<dbReference type="InterPro" id="IPR007621">
    <property type="entry name" value="TPM_dom"/>
</dbReference>
<dbReference type="OrthoDB" id="9810918at2"/>
<gene>
    <name evidence="2" type="ORF">GRI36_11840</name>
</gene>
<keyword evidence="3" id="KW-1185">Reference proteome</keyword>
<sequence>MSAEPAIKAVTPLELTGRVVDAAALIRPEKETELTARLEALENDTLAQVMIVTTPDLDGRDIAGYGQDLGNNWGIGDAERNDGVLIIVAPNERSARLEVGSGMEDLLTFARSAEIVEAMLIHFRDGDYTAGIEAGLTQIETDLRGASPDIMETKLAA</sequence>
<dbReference type="AlphaFoldDB" id="A0A6I4SPJ9"/>
<evidence type="ECO:0000313" key="3">
    <source>
        <dbReference type="Proteomes" id="UP000468943"/>
    </source>
</evidence>
<comment type="caution">
    <text evidence="2">The sequence shown here is derived from an EMBL/GenBank/DDBJ whole genome shotgun (WGS) entry which is preliminary data.</text>
</comment>
<protein>
    <recommendedName>
        <fullName evidence="1">TPM domain-containing protein</fullName>
    </recommendedName>
</protein>
<name>A0A6I4SPJ9_9SPHN</name>
<accession>A0A6I4SPJ9</accession>
<dbReference type="PANTHER" id="PTHR30373:SF2">
    <property type="entry name" value="UPF0603 PROTEIN YGCG"/>
    <property type="match status" value="1"/>
</dbReference>
<organism evidence="2 3">
    <name type="scientific">Pontixanthobacter gangjinensis</name>
    <dbReference type="NCBI Taxonomy" id="1028742"/>
    <lineage>
        <taxon>Bacteria</taxon>
        <taxon>Pseudomonadati</taxon>
        <taxon>Pseudomonadota</taxon>
        <taxon>Alphaproteobacteria</taxon>
        <taxon>Sphingomonadales</taxon>
        <taxon>Erythrobacteraceae</taxon>
        <taxon>Pontixanthobacter</taxon>
    </lineage>
</organism>
<dbReference type="Pfam" id="PF04536">
    <property type="entry name" value="TPM_phosphatase"/>
    <property type="match status" value="1"/>
</dbReference>